<sequence length="37" mass="3702">MYEPSSSELANDLSSSLPLQSASKESSLTPCSGGAGL</sequence>
<reference evidence="2" key="1">
    <citation type="submission" date="2014-09" db="EMBL/GenBank/DDBJ databases">
        <authorList>
            <person name="Magalhaes I.L.F."/>
            <person name="Oliveira U."/>
            <person name="Santos F.R."/>
            <person name="Vidigal T.H.D.A."/>
            <person name="Brescovit A.D."/>
            <person name="Santos A.J."/>
        </authorList>
    </citation>
    <scope>NUCLEOTIDE SEQUENCE</scope>
    <source>
        <tissue evidence="2">Shoot tissue taken approximately 20 cm above the soil surface</tissue>
    </source>
</reference>
<organism evidence="2">
    <name type="scientific">Arundo donax</name>
    <name type="common">Giant reed</name>
    <name type="synonym">Donax arundinaceus</name>
    <dbReference type="NCBI Taxonomy" id="35708"/>
    <lineage>
        <taxon>Eukaryota</taxon>
        <taxon>Viridiplantae</taxon>
        <taxon>Streptophyta</taxon>
        <taxon>Embryophyta</taxon>
        <taxon>Tracheophyta</taxon>
        <taxon>Spermatophyta</taxon>
        <taxon>Magnoliopsida</taxon>
        <taxon>Liliopsida</taxon>
        <taxon>Poales</taxon>
        <taxon>Poaceae</taxon>
        <taxon>PACMAD clade</taxon>
        <taxon>Arundinoideae</taxon>
        <taxon>Arundineae</taxon>
        <taxon>Arundo</taxon>
    </lineage>
</organism>
<feature type="region of interest" description="Disordered" evidence="1">
    <location>
        <begin position="1"/>
        <end position="37"/>
    </location>
</feature>
<name>A0A0A9CI14_ARUDO</name>
<dbReference type="EMBL" id="GBRH01226758">
    <property type="protein sequence ID" value="JAD71137.1"/>
    <property type="molecule type" value="Transcribed_RNA"/>
</dbReference>
<protein>
    <submittedName>
        <fullName evidence="2">Uncharacterized protein</fullName>
    </submittedName>
</protein>
<feature type="compositionally biased region" description="Low complexity" evidence="1">
    <location>
        <begin position="1"/>
        <end position="17"/>
    </location>
</feature>
<evidence type="ECO:0000313" key="2">
    <source>
        <dbReference type="EMBL" id="JAD71137.1"/>
    </source>
</evidence>
<dbReference type="AlphaFoldDB" id="A0A0A9CI14"/>
<proteinExistence type="predicted"/>
<evidence type="ECO:0000256" key="1">
    <source>
        <dbReference type="SAM" id="MobiDB-lite"/>
    </source>
</evidence>
<accession>A0A0A9CI14</accession>
<feature type="compositionally biased region" description="Polar residues" evidence="1">
    <location>
        <begin position="18"/>
        <end position="30"/>
    </location>
</feature>
<reference evidence="2" key="2">
    <citation type="journal article" date="2015" name="Data Brief">
        <title>Shoot transcriptome of the giant reed, Arundo donax.</title>
        <authorList>
            <person name="Barrero R.A."/>
            <person name="Guerrero F.D."/>
            <person name="Moolhuijzen P."/>
            <person name="Goolsby J.A."/>
            <person name="Tidwell J."/>
            <person name="Bellgard S.E."/>
            <person name="Bellgard M.I."/>
        </authorList>
    </citation>
    <scope>NUCLEOTIDE SEQUENCE</scope>
    <source>
        <tissue evidence="2">Shoot tissue taken approximately 20 cm above the soil surface</tissue>
    </source>
</reference>